<proteinExistence type="predicted"/>
<evidence type="ECO:0000256" key="1">
    <source>
        <dbReference type="SAM" id="Phobius"/>
    </source>
</evidence>
<keyword evidence="1" id="KW-1133">Transmembrane helix</keyword>
<dbReference type="EMBL" id="JADYXP020000010">
    <property type="protein sequence ID" value="KAL0115125.1"/>
    <property type="molecule type" value="Genomic_DNA"/>
</dbReference>
<name>A0AAW2FMC3_9HYME</name>
<comment type="caution">
    <text evidence="2">The sequence shown here is derived from an EMBL/GenBank/DDBJ whole genome shotgun (WGS) entry which is preliminary data.</text>
</comment>
<dbReference type="AlphaFoldDB" id="A0AAW2FMC3"/>
<reference evidence="2 3" key="1">
    <citation type="submission" date="2023-03" db="EMBL/GenBank/DDBJ databases">
        <title>High recombination rates correlate with genetic variation in Cardiocondyla obscurior ants.</title>
        <authorList>
            <person name="Errbii M."/>
        </authorList>
    </citation>
    <scope>NUCLEOTIDE SEQUENCE [LARGE SCALE GENOMIC DNA]</scope>
    <source>
        <strain evidence="2">Alpha-2009</strain>
        <tissue evidence="2">Whole body</tissue>
    </source>
</reference>
<evidence type="ECO:0000313" key="2">
    <source>
        <dbReference type="EMBL" id="KAL0115125.1"/>
    </source>
</evidence>
<accession>A0AAW2FMC3</accession>
<organism evidence="2 3">
    <name type="scientific">Cardiocondyla obscurior</name>
    <dbReference type="NCBI Taxonomy" id="286306"/>
    <lineage>
        <taxon>Eukaryota</taxon>
        <taxon>Metazoa</taxon>
        <taxon>Ecdysozoa</taxon>
        <taxon>Arthropoda</taxon>
        <taxon>Hexapoda</taxon>
        <taxon>Insecta</taxon>
        <taxon>Pterygota</taxon>
        <taxon>Neoptera</taxon>
        <taxon>Endopterygota</taxon>
        <taxon>Hymenoptera</taxon>
        <taxon>Apocrita</taxon>
        <taxon>Aculeata</taxon>
        <taxon>Formicoidea</taxon>
        <taxon>Formicidae</taxon>
        <taxon>Myrmicinae</taxon>
        <taxon>Cardiocondyla</taxon>
    </lineage>
</organism>
<protein>
    <submittedName>
        <fullName evidence="2">Uncharacterized protein</fullName>
    </submittedName>
</protein>
<feature type="transmembrane region" description="Helical" evidence="1">
    <location>
        <begin position="40"/>
        <end position="59"/>
    </location>
</feature>
<evidence type="ECO:0000313" key="3">
    <source>
        <dbReference type="Proteomes" id="UP001430953"/>
    </source>
</evidence>
<keyword evidence="3" id="KW-1185">Reference proteome</keyword>
<gene>
    <name evidence="2" type="ORF">PUN28_010604</name>
</gene>
<keyword evidence="1" id="KW-0812">Transmembrane</keyword>
<dbReference type="Proteomes" id="UP001430953">
    <property type="component" value="Unassembled WGS sequence"/>
</dbReference>
<sequence length="103" mass="12621">MFDLESFCNVRINERNSCISFSFFFFLHFEPREYFPTMQLTFLIIRASQLSFLKIYLYLKRNRSRMSRIWSIDISIVHERDPNRASRDKRIWLSQLRKTELTG</sequence>
<keyword evidence="1" id="KW-0472">Membrane</keyword>